<comment type="catalytic activity">
    <reaction evidence="7">
        <text>L-threonyl-[protein] + ATP = O-phospho-L-threonyl-[protein] + ADP + H(+)</text>
        <dbReference type="Rhea" id="RHEA:46608"/>
        <dbReference type="Rhea" id="RHEA-COMP:11060"/>
        <dbReference type="Rhea" id="RHEA-COMP:11605"/>
        <dbReference type="ChEBI" id="CHEBI:15378"/>
        <dbReference type="ChEBI" id="CHEBI:30013"/>
        <dbReference type="ChEBI" id="CHEBI:30616"/>
        <dbReference type="ChEBI" id="CHEBI:61977"/>
        <dbReference type="ChEBI" id="CHEBI:456216"/>
        <dbReference type="EC" id="2.7.11.1"/>
    </reaction>
</comment>
<evidence type="ECO:0000313" key="10">
    <source>
        <dbReference type="Ensembl" id="ENSPMAP00000003658.1"/>
    </source>
</evidence>
<dbReference type="GO" id="GO:0005524">
    <property type="term" value="F:ATP binding"/>
    <property type="evidence" value="ECO:0007669"/>
    <property type="project" value="UniProtKB-KW"/>
</dbReference>
<dbReference type="GO" id="GO:0004674">
    <property type="term" value="F:protein serine/threonine kinase activity"/>
    <property type="evidence" value="ECO:0007669"/>
    <property type="project" value="UniProtKB-KW"/>
</dbReference>
<keyword evidence="4" id="KW-0547">Nucleotide-binding</keyword>
<evidence type="ECO:0000256" key="1">
    <source>
        <dbReference type="ARBA" id="ARBA00012513"/>
    </source>
</evidence>
<evidence type="ECO:0000256" key="5">
    <source>
        <dbReference type="ARBA" id="ARBA00022777"/>
    </source>
</evidence>
<keyword evidence="2" id="KW-0723">Serine/threonine-protein kinase</keyword>
<keyword evidence="6" id="KW-0067">ATP-binding</keyword>
<evidence type="ECO:0000256" key="6">
    <source>
        <dbReference type="ARBA" id="ARBA00022840"/>
    </source>
</evidence>
<evidence type="ECO:0000256" key="8">
    <source>
        <dbReference type="ARBA" id="ARBA00048679"/>
    </source>
</evidence>
<evidence type="ECO:0000256" key="9">
    <source>
        <dbReference type="SAM" id="MobiDB-lite"/>
    </source>
</evidence>
<reference evidence="10" key="1">
    <citation type="submission" date="2025-08" db="UniProtKB">
        <authorList>
            <consortium name="Ensembl"/>
        </authorList>
    </citation>
    <scope>IDENTIFICATION</scope>
</reference>
<name>S4REM6_PETMA</name>
<dbReference type="EC" id="2.7.11.1" evidence="1"/>
<dbReference type="PANTHER" id="PTHR44899">
    <property type="entry name" value="CAMK FAMILY PROTEIN KINASE"/>
    <property type="match status" value="1"/>
</dbReference>
<evidence type="ECO:0000256" key="7">
    <source>
        <dbReference type="ARBA" id="ARBA00047899"/>
    </source>
</evidence>
<dbReference type="PANTHER" id="PTHR44899:SF3">
    <property type="entry name" value="SERINE_THREONINE-PROTEIN KINASE NEK1"/>
    <property type="match status" value="1"/>
</dbReference>
<accession>S4REM6</accession>
<evidence type="ECO:0000256" key="2">
    <source>
        <dbReference type="ARBA" id="ARBA00022527"/>
    </source>
</evidence>
<evidence type="ECO:0000256" key="4">
    <source>
        <dbReference type="ARBA" id="ARBA00022741"/>
    </source>
</evidence>
<organism evidence="10">
    <name type="scientific">Petromyzon marinus</name>
    <name type="common">Sea lamprey</name>
    <dbReference type="NCBI Taxonomy" id="7757"/>
    <lineage>
        <taxon>Eukaryota</taxon>
        <taxon>Metazoa</taxon>
        <taxon>Chordata</taxon>
        <taxon>Craniata</taxon>
        <taxon>Vertebrata</taxon>
        <taxon>Cyclostomata</taxon>
        <taxon>Hyperoartia</taxon>
        <taxon>Petromyzontiformes</taxon>
        <taxon>Petromyzontidae</taxon>
        <taxon>Petromyzon</taxon>
    </lineage>
</organism>
<reference evidence="10" key="2">
    <citation type="submission" date="2025-09" db="UniProtKB">
        <authorList>
            <consortium name="Ensembl"/>
        </authorList>
    </citation>
    <scope>IDENTIFICATION</scope>
</reference>
<evidence type="ECO:0000256" key="3">
    <source>
        <dbReference type="ARBA" id="ARBA00022679"/>
    </source>
</evidence>
<dbReference type="STRING" id="7757.ENSPMAP00000003658"/>
<dbReference type="InterPro" id="IPR051131">
    <property type="entry name" value="NEK_Ser/Thr_kinase_NIMA"/>
</dbReference>
<feature type="compositionally biased region" description="Polar residues" evidence="9">
    <location>
        <begin position="59"/>
        <end position="69"/>
    </location>
</feature>
<sequence length="166" mass="18513">SSCPHSELAELQASMAQLLEEESDDADHTDEQEDRLIHEDWQSGLCVNVSRDECVNGVTSGTLHDNTSVHTDESEAEGGDSVFSRLEAMRVTLETEMGVERFLEAYRTIQASHEDEDESVEDVSVRAREMLEPGFAHMLEPGFAHFYQKILHLVMADGAYQGVQSP</sequence>
<keyword evidence="3" id="KW-0808">Transferase</keyword>
<feature type="region of interest" description="Disordered" evidence="9">
    <location>
        <begin position="59"/>
        <end position="79"/>
    </location>
</feature>
<keyword evidence="5" id="KW-0418">Kinase</keyword>
<proteinExistence type="predicted"/>
<protein>
    <recommendedName>
        <fullName evidence="1">non-specific serine/threonine protein kinase</fullName>
        <ecNumber evidence="1">2.7.11.1</ecNumber>
    </recommendedName>
</protein>
<dbReference type="AlphaFoldDB" id="S4REM6"/>
<dbReference type="Ensembl" id="ENSPMAT00000003674.1">
    <property type="protein sequence ID" value="ENSPMAP00000003658.1"/>
    <property type="gene ID" value="ENSPMAG00000003358.1"/>
</dbReference>
<dbReference type="GeneTree" id="ENSGT00940000172847"/>
<dbReference type="HOGENOM" id="CLU_1639376_0_0_1"/>
<comment type="catalytic activity">
    <reaction evidence="8">
        <text>L-seryl-[protein] + ATP = O-phospho-L-seryl-[protein] + ADP + H(+)</text>
        <dbReference type="Rhea" id="RHEA:17989"/>
        <dbReference type="Rhea" id="RHEA-COMP:9863"/>
        <dbReference type="Rhea" id="RHEA-COMP:11604"/>
        <dbReference type="ChEBI" id="CHEBI:15378"/>
        <dbReference type="ChEBI" id="CHEBI:29999"/>
        <dbReference type="ChEBI" id="CHEBI:30616"/>
        <dbReference type="ChEBI" id="CHEBI:83421"/>
        <dbReference type="ChEBI" id="CHEBI:456216"/>
        <dbReference type="EC" id="2.7.11.1"/>
    </reaction>
</comment>